<proteinExistence type="predicted"/>
<dbReference type="InterPro" id="IPR010297">
    <property type="entry name" value="DUF900_hydrolase"/>
</dbReference>
<evidence type="ECO:0000313" key="2">
    <source>
        <dbReference type="Proteomes" id="UP000076643"/>
    </source>
</evidence>
<organism evidence="1 2">
    <name type="scientific">Pseudoalteromonas luteoviolacea DSM 6061</name>
    <dbReference type="NCBI Taxonomy" id="1365250"/>
    <lineage>
        <taxon>Bacteria</taxon>
        <taxon>Pseudomonadati</taxon>
        <taxon>Pseudomonadota</taxon>
        <taxon>Gammaproteobacteria</taxon>
        <taxon>Alteromonadales</taxon>
        <taxon>Pseudoalteromonadaceae</taxon>
        <taxon>Pseudoalteromonas</taxon>
    </lineage>
</organism>
<accession>A0A166XY15</accession>
<dbReference type="PANTHER" id="PTHR36513">
    <property type="entry name" value="ABC TRANSMEMBRANE TYPE-1 DOMAIN-CONTAINING PROTEIN"/>
    <property type="match status" value="1"/>
</dbReference>
<dbReference type="EMBL" id="AUYB01000092">
    <property type="protein sequence ID" value="KZN41030.1"/>
    <property type="molecule type" value="Genomic_DNA"/>
</dbReference>
<dbReference type="RefSeq" id="WP_063364906.1">
    <property type="nucleotide sequence ID" value="NZ_AQHB01000023.1"/>
</dbReference>
<dbReference type="Gene3D" id="3.40.50.1820">
    <property type="entry name" value="alpha/beta hydrolase"/>
    <property type="match status" value="1"/>
</dbReference>
<dbReference type="InterPro" id="IPR029058">
    <property type="entry name" value="AB_hydrolase_fold"/>
</dbReference>
<reference evidence="1 2" key="1">
    <citation type="submission" date="2013-07" db="EMBL/GenBank/DDBJ databases">
        <title>Comparative Genomic and Metabolomic Analysis of Twelve Strains of Pseudoalteromonas luteoviolacea.</title>
        <authorList>
            <person name="Vynne N.G."/>
            <person name="Mansson M."/>
            <person name="Gram L."/>
        </authorList>
    </citation>
    <scope>NUCLEOTIDE SEQUENCE [LARGE SCALE GENOMIC DNA]</scope>
    <source>
        <strain evidence="1 2">DSM 6061</strain>
    </source>
</reference>
<dbReference type="Pfam" id="PF05990">
    <property type="entry name" value="DUF900"/>
    <property type="match status" value="1"/>
</dbReference>
<sequence length="508" mass="58243">MLNQKLGNLTLASLRRILPETLPREYKLCSSNRYFYALYDEDTFKVITNRGEYSFDIYELLELLSDVLVIESVKPKPYMNTHKHVSYKLPIILWLLEMYNQNTFDIPSEMVEHAFRSELDMATGFGSIEEIRALHRQKFLNEASFKLPSENRYSEGDKVIKHKDYIKVDLDALLPEEAQLDSTLINVKYATTRETLDTALQQYTNKISETVNYGHAQLSIPVDHVSGRIERPSIFDKALSIFGVEAENKSKHIVIRDLQPMDEGDFLSDFNDSDSALIFIHGYNVSFESALYHSAQLKFDLAYKGEFVLFSWPSFGSLKDYAGDKERAVGAGEHLAKLIQDISNSKAKNIYILAHSMGSYCLSEAIKYLAKSEPGLQAKLRIALAAPDIDRQAFKKQYAARYLSSSEGVSIYACEKDKALMVSKLVNNSDRLGFSDPITVVDGMDTIDASPLTNKWLNKVKLNHSYIFQHNYLITDLYHYFFDRKPASQRRLKPMVLEDQKYWELHPC</sequence>
<dbReference type="PATRIC" id="fig|1365250.3.peg.1395"/>
<evidence type="ECO:0000313" key="1">
    <source>
        <dbReference type="EMBL" id="KZN41030.1"/>
    </source>
</evidence>
<protein>
    <submittedName>
        <fullName evidence="1">Uncharacterized protein</fullName>
    </submittedName>
</protein>
<gene>
    <name evidence="1" type="ORF">N475_01220</name>
</gene>
<name>A0A166XY15_9GAMM</name>
<dbReference type="SUPFAM" id="SSF53474">
    <property type="entry name" value="alpha/beta-Hydrolases"/>
    <property type="match status" value="1"/>
</dbReference>
<dbReference type="AlphaFoldDB" id="A0A166XY15"/>
<keyword evidence="2" id="KW-1185">Reference proteome</keyword>
<dbReference type="PANTHER" id="PTHR36513:SF1">
    <property type="entry name" value="TRANSMEMBRANE PROTEIN"/>
    <property type="match status" value="1"/>
</dbReference>
<comment type="caution">
    <text evidence="1">The sequence shown here is derived from an EMBL/GenBank/DDBJ whole genome shotgun (WGS) entry which is preliminary data.</text>
</comment>
<dbReference type="Proteomes" id="UP000076643">
    <property type="component" value="Unassembled WGS sequence"/>
</dbReference>